<proteinExistence type="inferred from homology"/>
<feature type="transmembrane region" description="Helical" evidence="6">
    <location>
        <begin position="46"/>
        <end position="69"/>
    </location>
</feature>
<evidence type="ECO:0000256" key="5">
    <source>
        <dbReference type="ARBA" id="ARBA00023136"/>
    </source>
</evidence>
<dbReference type="GO" id="GO:0007166">
    <property type="term" value="P:cell surface receptor signaling pathway"/>
    <property type="evidence" value="ECO:0007669"/>
    <property type="project" value="TreeGrafter"/>
</dbReference>
<dbReference type="GO" id="GO:0005886">
    <property type="term" value="C:plasma membrane"/>
    <property type="evidence" value="ECO:0007669"/>
    <property type="project" value="TreeGrafter"/>
</dbReference>
<dbReference type="PANTHER" id="PTHR23320">
    <property type="entry name" value="MEMBRANE-SPANNING 4-DOMAINS SUBFAMILY A MS4A -RELATED"/>
    <property type="match status" value="1"/>
</dbReference>
<reference evidence="8" key="1">
    <citation type="submission" date="2025-08" db="UniProtKB">
        <authorList>
            <consortium name="RefSeq"/>
        </authorList>
    </citation>
    <scope>IDENTIFICATION</scope>
    <source>
        <tissue evidence="8">Spleen</tissue>
    </source>
</reference>
<evidence type="ECO:0000256" key="6">
    <source>
        <dbReference type="SAM" id="Phobius"/>
    </source>
</evidence>
<dbReference type="Proteomes" id="UP000504623">
    <property type="component" value="Unplaced"/>
</dbReference>
<evidence type="ECO:0000313" key="7">
    <source>
        <dbReference type="Proteomes" id="UP000504623"/>
    </source>
</evidence>
<name>A0A9B0U114_CHRAS</name>
<keyword evidence="3 6" id="KW-0812">Transmembrane</keyword>
<dbReference type="GO" id="GO:0005802">
    <property type="term" value="C:trans-Golgi network"/>
    <property type="evidence" value="ECO:0007669"/>
    <property type="project" value="TreeGrafter"/>
</dbReference>
<feature type="transmembrane region" description="Helical" evidence="6">
    <location>
        <begin position="181"/>
        <end position="201"/>
    </location>
</feature>
<evidence type="ECO:0000256" key="3">
    <source>
        <dbReference type="ARBA" id="ARBA00022692"/>
    </source>
</evidence>
<feature type="transmembrane region" description="Helical" evidence="6">
    <location>
        <begin position="81"/>
        <end position="100"/>
    </location>
</feature>
<comment type="subcellular location">
    <subcellularLocation>
        <location evidence="1">Membrane</location>
        <topology evidence="1">Multi-pass membrane protein</topology>
    </subcellularLocation>
</comment>
<keyword evidence="5 6" id="KW-0472">Membrane</keyword>
<evidence type="ECO:0000256" key="2">
    <source>
        <dbReference type="ARBA" id="ARBA00009565"/>
    </source>
</evidence>
<dbReference type="Pfam" id="PF04103">
    <property type="entry name" value="CD20"/>
    <property type="match status" value="1"/>
</dbReference>
<organism evidence="7 8">
    <name type="scientific">Chrysochloris asiatica</name>
    <name type="common">Cape golden mole</name>
    <dbReference type="NCBI Taxonomy" id="185453"/>
    <lineage>
        <taxon>Eukaryota</taxon>
        <taxon>Metazoa</taxon>
        <taxon>Chordata</taxon>
        <taxon>Craniata</taxon>
        <taxon>Vertebrata</taxon>
        <taxon>Euteleostomi</taxon>
        <taxon>Mammalia</taxon>
        <taxon>Eutheria</taxon>
        <taxon>Afrotheria</taxon>
        <taxon>Chrysochloridae</taxon>
        <taxon>Chrysochlorinae</taxon>
        <taxon>Chrysochloris</taxon>
    </lineage>
</organism>
<accession>A0A9B0U114</accession>
<gene>
    <name evidence="8" type="primary">MS4A7</name>
</gene>
<sequence length="239" mass="25867">MLSQPKTKETFSTFIPKDIILQREKPGSSYAKEDTLKNGLKKEATVLGTIQILSCLMISSLGAVLVSALYSSHFNPEVSTILISGYSFVGSLCFAITGFLSIVSGKKSTRPFALSSLTANAVSSGVSGAGLLLITDSLVALGTASQGCDLEKTYLSSLPYTDYYYSIYEDKDCLLASTSQTGVLVVILVFTVLELLLAVYASKHWWEQMHSNNSGCAVFLPPSQEHVQYVKKSSSRSWI</sequence>
<keyword evidence="4 6" id="KW-1133">Transmembrane helix</keyword>
<dbReference type="GeneID" id="102829153"/>
<dbReference type="RefSeq" id="XP_006875046.1">
    <property type="nucleotide sequence ID" value="XM_006874984.1"/>
</dbReference>
<comment type="similarity">
    <text evidence="2">Belongs to the MS4A family.</text>
</comment>
<keyword evidence="7" id="KW-1185">Reference proteome</keyword>
<dbReference type="CTD" id="58475"/>
<evidence type="ECO:0000256" key="1">
    <source>
        <dbReference type="ARBA" id="ARBA00004141"/>
    </source>
</evidence>
<feature type="transmembrane region" description="Helical" evidence="6">
    <location>
        <begin position="112"/>
        <end position="134"/>
    </location>
</feature>
<dbReference type="AlphaFoldDB" id="A0A9B0U114"/>
<evidence type="ECO:0000313" key="8">
    <source>
        <dbReference type="RefSeq" id="XP_006875046.1"/>
    </source>
</evidence>
<dbReference type="InterPro" id="IPR007237">
    <property type="entry name" value="CD20-like"/>
</dbReference>
<dbReference type="OrthoDB" id="9837183at2759"/>
<dbReference type="PANTHER" id="PTHR23320:SF8">
    <property type="entry name" value="MEMBRANE-SPANNING 4-DOMAINS SUBFAMILY A MEMBER 7"/>
    <property type="match status" value="1"/>
</dbReference>
<evidence type="ECO:0000256" key="4">
    <source>
        <dbReference type="ARBA" id="ARBA00022989"/>
    </source>
</evidence>
<dbReference type="InterPro" id="IPR030417">
    <property type="entry name" value="MS4A"/>
</dbReference>
<protein>
    <submittedName>
        <fullName evidence="8">Membrane-spanning 4-domains subfamily A member 7</fullName>
    </submittedName>
</protein>